<dbReference type="InterPro" id="IPR029058">
    <property type="entry name" value="AB_hydrolase_fold"/>
</dbReference>
<evidence type="ECO:0000256" key="3">
    <source>
        <dbReference type="RuleBase" id="RU361235"/>
    </source>
</evidence>
<evidence type="ECO:0000256" key="2">
    <source>
        <dbReference type="ARBA" id="ARBA00022801"/>
    </source>
</evidence>
<dbReference type="SUPFAM" id="SSF53474">
    <property type="entry name" value="alpha/beta-Hydrolases"/>
    <property type="match status" value="1"/>
</dbReference>
<dbReference type="Gene3D" id="3.40.50.1820">
    <property type="entry name" value="alpha/beta hydrolase"/>
    <property type="match status" value="1"/>
</dbReference>
<accession>A0A936ZA06</accession>
<dbReference type="RefSeq" id="WP_202064530.1">
    <property type="nucleotide sequence ID" value="NZ_JAEQMY010000077.1"/>
</dbReference>
<evidence type="ECO:0000256" key="1">
    <source>
        <dbReference type="ARBA" id="ARBA00005964"/>
    </source>
</evidence>
<dbReference type="Pfam" id="PF00135">
    <property type="entry name" value="COesterase"/>
    <property type="match status" value="1"/>
</dbReference>
<protein>
    <recommendedName>
        <fullName evidence="3">Carboxylic ester hydrolase</fullName>
        <ecNumber evidence="3">3.1.1.-</ecNumber>
    </recommendedName>
</protein>
<keyword evidence="3" id="KW-0732">Signal</keyword>
<feature type="domain" description="Carboxylesterase type B" evidence="4">
    <location>
        <begin position="37"/>
        <end position="525"/>
    </location>
</feature>
<comment type="caution">
    <text evidence="5">The sequence shown here is derived from an EMBL/GenBank/DDBJ whole genome shotgun (WGS) entry which is preliminary data.</text>
</comment>
<dbReference type="Proteomes" id="UP000605848">
    <property type="component" value="Unassembled WGS sequence"/>
</dbReference>
<gene>
    <name evidence="5" type="ORF">JKG68_25900</name>
</gene>
<dbReference type="InterPro" id="IPR002018">
    <property type="entry name" value="CarbesteraseB"/>
</dbReference>
<name>A0A936ZA06_9HYPH</name>
<dbReference type="GO" id="GO:0016787">
    <property type="term" value="F:hydrolase activity"/>
    <property type="evidence" value="ECO:0007669"/>
    <property type="project" value="UniProtKB-KW"/>
</dbReference>
<organism evidence="5 6">
    <name type="scientific">Microvirga aerilata</name>
    <dbReference type="NCBI Taxonomy" id="670292"/>
    <lineage>
        <taxon>Bacteria</taxon>
        <taxon>Pseudomonadati</taxon>
        <taxon>Pseudomonadota</taxon>
        <taxon>Alphaproteobacteria</taxon>
        <taxon>Hyphomicrobiales</taxon>
        <taxon>Methylobacteriaceae</taxon>
        <taxon>Microvirga</taxon>
    </lineage>
</organism>
<keyword evidence="2 3" id="KW-0378">Hydrolase</keyword>
<evidence type="ECO:0000313" key="6">
    <source>
        <dbReference type="Proteomes" id="UP000605848"/>
    </source>
</evidence>
<dbReference type="EMBL" id="JAEQMY010000077">
    <property type="protein sequence ID" value="MBL0407358.1"/>
    <property type="molecule type" value="Genomic_DNA"/>
</dbReference>
<evidence type="ECO:0000313" key="5">
    <source>
        <dbReference type="EMBL" id="MBL0407358.1"/>
    </source>
</evidence>
<proteinExistence type="inferred from homology"/>
<dbReference type="InterPro" id="IPR019826">
    <property type="entry name" value="Carboxylesterase_B_AS"/>
</dbReference>
<dbReference type="EC" id="3.1.1.-" evidence="3"/>
<feature type="chain" id="PRO_5038166603" description="Carboxylic ester hydrolase" evidence="3">
    <location>
        <begin position="29"/>
        <end position="540"/>
    </location>
</feature>
<dbReference type="InterPro" id="IPR050309">
    <property type="entry name" value="Type-B_Carboxylest/Lipase"/>
</dbReference>
<reference evidence="5" key="1">
    <citation type="submission" date="2021-01" db="EMBL/GenBank/DDBJ databases">
        <title>Microvirga sp.</title>
        <authorList>
            <person name="Kim M.K."/>
        </authorList>
    </citation>
    <scope>NUCLEOTIDE SEQUENCE</scope>
    <source>
        <strain evidence="5">5420S-16</strain>
    </source>
</reference>
<keyword evidence="6" id="KW-1185">Reference proteome</keyword>
<feature type="signal peptide" evidence="3">
    <location>
        <begin position="1"/>
        <end position="28"/>
    </location>
</feature>
<dbReference type="PANTHER" id="PTHR11559">
    <property type="entry name" value="CARBOXYLESTERASE"/>
    <property type="match status" value="1"/>
</dbReference>
<sequence>MHGKFKQAALAALLMLSWIAGGAGPSMASEFRASVAETVVKTKAGSLVGAVDDGVYQYLGVPYAQAKRFMPPTEVKPWEGIRPAVTYGENCFIPMMRSVAGDELFNPHRYMPMSEDCQFLNVWTPGINDGKKRPVMVWIHGGGFTNGSGIELTSYDGHNLSKKGDVVVVTLNHRLNVLGFLDLSAYGEKYKHSGNASVADMVAALKWINQNIEAFGGDAQNVTIFGQSGGGYKVRALMGTPSAKGLFHKAIVQSGSRVSSVTDQQSSRKVAELTLANLGLTGEQVDKLADVDYYTLLAAAEKALKDAPAQGAKDARWAPVQDGDYIPENPVGEKWVNQAKDIPLMVGNVLNEFETVITKKVGDLVSDNKNGWSDDKARSKLAERFSEKAEAVAATFKAAYPEKRLADAYFIDTRFRPGSIRDLDLKAKQSGAPVYSYMFTFESPVLDGVAMAWHCAEIPYVFANAALVKTATGGGADALALSDKMSEAWVNFARDGKPSAKGLPDWPAYTSNSGATMIFDVQSRVASDPDRKLMQAAGAL</sequence>
<dbReference type="PROSITE" id="PS00122">
    <property type="entry name" value="CARBOXYLESTERASE_B_1"/>
    <property type="match status" value="1"/>
</dbReference>
<dbReference type="AlphaFoldDB" id="A0A936ZA06"/>
<comment type="similarity">
    <text evidence="1 3">Belongs to the type-B carboxylesterase/lipase family.</text>
</comment>
<evidence type="ECO:0000259" key="4">
    <source>
        <dbReference type="Pfam" id="PF00135"/>
    </source>
</evidence>